<keyword evidence="2" id="KW-1185">Reference proteome</keyword>
<evidence type="ECO:0000313" key="2">
    <source>
        <dbReference type="Proteomes" id="UP001151760"/>
    </source>
</evidence>
<gene>
    <name evidence="1" type="ORF">Tco_1123922</name>
</gene>
<protein>
    <submittedName>
        <fullName evidence="1">Uncharacterized protein</fullName>
    </submittedName>
</protein>
<dbReference type="Proteomes" id="UP001151760">
    <property type="component" value="Unassembled WGS sequence"/>
</dbReference>
<sequence>MEWTMQKIWEAIRTRFGGNANSKKMQKAVLKQQFEAFTISSLEGASKCYFCIHTARAATTKVICHTGAYSKLLPSTSSNNFPEREALASFADEVIYSLFVKHQKDLDLLP</sequence>
<comment type="caution">
    <text evidence="1">The sequence shown here is derived from an EMBL/GenBank/DDBJ whole genome shotgun (WGS) entry which is preliminary data.</text>
</comment>
<proteinExistence type="predicted"/>
<evidence type="ECO:0000313" key="1">
    <source>
        <dbReference type="EMBL" id="GJU07492.1"/>
    </source>
</evidence>
<reference evidence="1" key="2">
    <citation type="submission" date="2022-01" db="EMBL/GenBank/DDBJ databases">
        <authorList>
            <person name="Yamashiro T."/>
            <person name="Shiraishi A."/>
            <person name="Satake H."/>
            <person name="Nakayama K."/>
        </authorList>
    </citation>
    <scope>NUCLEOTIDE SEQUENCE</scope>
</reference>
<dbReference type="EMBL" id="BQNB010021544">
    <property type="protein sequence ID" value="GJU07492.1"/>
    <property type="molecule type" value="Genomic_DNA"/>
</dbReference>
<reference evidence="1" key="1">
    <citation type="journal article" date="2022" name="Int. J. Mol. Sci.">
        <title>Draft Genome of Tanacetum Coccineum: Genomic Comparison of Closely Related Tanacetum-Family Plants.</title>
        <authorList>
            <person name="Yamashiro T."/>
            <person name="Shiraishi A."/>
            <person name="Nakayama K."/>
            <person name="Satake H."/>
        </authorList>
    </citation>
    <scope>NUCLEOTIDE SEQUENCE</scope>
</reference>
<accession>A0ABQ5J4Q3</accession>
<name>A0ABQ5J4Q3_9ASTR</name>
<organism evidence="1 2">
    <name type="scientific">Tanacetum coccineum</name>
    <dbReference type="NCBI Taxonomy" id="301880"/>
    <lineage>
        <taxon>Eukaryota</taxon>
        <taxon>Viridiplantae</taxon>
        <taxon>Streptophyta</taxon>
        <taxon>Embryophyta</taxon>
        <taxon>Tracheophyta</taxon>
        <taxon>Spermatophyta</taxon>
        <taxon>Magnoliopsida</taxon>
        <taxon>eudicotyledons</taxon>
        <taxon>Gunneridae</taxon>
        <taxon>Pentapetalae</taxon>
        <taxon>asterids</taxon>
        <taxon>campanulids</taxon>
        <taxon>Asterales</taxon>
        <taxon>Asteraceae</taxon>
        <taxon>Asteroideae</taxon>
        <taxon>Anthemideae</taxon>
        <taxon>Anthemidinae</taxon>
        <taxon>Tanacetum</taxon>
    </lineage>
</organism>